<feature type="binding site" evidence="2">
    <location>
        <begin position="14"/>
        <end position="21"/>
    </location>
    <ligand>
        <name>substrate</name>
    </ligand>
</feature>
<evidence type="ECO:0000313" key="3">
    <source>
        <dbReference type="EMBL" id="KRM73544.1"/>
    </source>
</evidence>
<evidence type="ECO:0000313" key="4">
    <source>
        <dbReference type="Proteomes" id="UP000051612"/>
    </source>
</evidence>
<accession>A0A0R2B260</accession>
<feature type="active site" description="Tele-phosphohistidine intermediate" evidence="1">
    <location>
        <position position="15"/>
    </location>
</feature>
<dbReference type="Gene3D" id="3.40.50.1240">
    <property type="entry name" value="Phosphoglycerate mutase-like"/>
    <property type="match status" value="1"/>
</dbReference>
<feature type="active site" description="Proton donor/acceptor" evidence="1">
    <location>
        <position position="91"/>
    </location>
</feature>
<dbReference type="CDD" id="cd07067">
    <property type="entry name" value="HP_PGM_like"/>
    <property type="match status" value="1"/>
</dbReference>
<feature type="binding site" evidence="2">
    <location>
        <position position="65"/>
    </location>
    <ligand>
        <name>substrate</name>
    </ligand>
</feature>
<protein>
    <submittedName>
        <fullName evidence="3">Phosphoglycerate mutase</fullName>
    </submittedName>
</protein>
<dbReference type="InterPro" id="IPR013078">
    <property type="entry name" value="His_Pase_superF_clade-1"/>
</dbReference>
<dbReference type="PATRIC" id="fig|1423772.3.peg.881"/>
<dbReference type="GO" id="GO:0005737">
    <property type="term" value="C:cytoplasm"/>
    <property type="evidence" value="ECO:0007669"/>
    <property type="project" value="TreeGrafter"/>
</dbReference>
<sequence length="223" mass="25498">MEEGWILTKLFFVRHGKTKWNLEGRYQGARGDSPLLPESYREIEELATYLNNFKFAKVYCSPIRRAKVTAQKLVANLERPVNLEADVAFQEFNLGKMEGMKFTEVAEKYPAELDGFRHHPDKYDPSKIEGESFEELFERMTPKIKAICERYPKDNVIIVSHGAALCAEIRHLLGVPLAQIRAKGGLANTSTTILETKDGKNFKCLAWNKTDYLKKKLDPTDIV</sequence>
<dbReference type="EMBL" id="AYYN01000140">
    <property type="protein sequence ID" value="KRM73544.1"/>
    <property type="molecule type" value="Genomic_DNA"/>
</dbReference>
<dbReference type="Pfam" id="PF00300">
    <property type="entry name" value="His_Phos_1"/>
    <property type="match status" value="1"/>
</dbReference>
<evidence type="ECO:0000256" key="1">
    <source>
        <dbReference type="PIRSR" id="PIRSR613078-1"/>
    </source>
</evidence>
<proteinExistence type="predicted"/>
<dbReference type="PANTHER" id="PTHR48100:SF1">
    <property type="entry name" value="HISTIDINE PHOSPHATASE FAMILY PROTEIN-RELATED"/>
    <property type="match status" value="1"/>
</dbReference>
<comment type="caution">
    <text evidence="3">The sequence shown here is derived from an EMBL/GenBank/DDBJ whole genome shotgun (WGS) entry which is preliminary data.</text>
</comment>
<dbReference type="GO" id="GO:0016791">
    <property type="term" value="F:phosphatase activity"/>
    <property type="evidence" value="ECO:0007669"/>
    <property type="project" value="TreeGrafter"/>
</dbReference>
<dbReference type="InterPro" id="IPR050275">
    <property type="entry name" value="PGM_Phosphatase"/>
</dbReference>
<dbReference type="SUPFAM" id="SSF53254">
    <property type="entry name" value="Phosphoglycerate mutase-like"/>
    <property type="match status" value="1"/>
</dbReference>
<evidence type="ECO:0000256" key="2">
    <source>
        <dbReference type="PIRSR" id="PIRSR613078-2"/>
    </source>
</evidence>
<dbReference type="AlphaFoldDB" id="A0A0R2B260"/>
<organism evidence="3 4">
    <name type="scientific">Ligilactobacillus murinus DSM 20452 = NBRC 14221</name>
    <dbReference type="NCBI Taxonomy" id="1423772"/>
    <lineage>
        <taxon>Bacteria</taxon>
        <taxon>Bacillati</taxon>
        <taxon>Bacillota</taxon>
        <taxon>Bacilli</taxon>
        <taxon>Lactobacillales</taxon>
        <taxon>Lactobacillaceae</taxon>
        <taxon>Ligilactobacillus</taxon>
    </lineage>
</organism>
<dbReference type="PANTHER" id="PTHR48100">
    <property type="entry name" value="BROAD-SPECIFICITY PHOSPHATASE YOR283W-RELATED"/>
    <property type="match status" value="1"/>
</dbReference>
<dbReference type="InterPro" id="IPR029033">
    <property type="entry name" value="His_PPase_superfam"/>
</dbReference>
<name>A0A0R2B260_9LACO</name>
<gene>
    <name evidence="3" type="ORF">FC48_GL000809</name>
</gene>
<dbReference type="Proteomes" id="UP000051612">
    <property type="component" value="Unassembled WGS sequence"/>
</dbReference>
<dbReference type="SMART" id="SM00855">
    <property type="entry name" value="PGAM"/>
    <property type="match status" value="1"/>
</dbReference>
<reference evidence="3 4" key="1">
    <citation type="journal article" date="2015" name="Genome Announc.">
        <title>Expanding the biotechnology potential of lactobacilli through comparative genomics of 213 strains and associated genera.</title>
        <authorList>
            <person name="Sun Z."/>
            <person name="Harris H.M."/>
            <person name="McCann A."/>
            <person name="Guo C."/>
            <person name="Argimon S."/>
            <person name="Zhang W."/>
            <person name="Yang X."/>
            <person name="Jeffery I.B."/>
            <person name="Cooney J.C."/>
            <person name="Kagawa T.F."/>
            <person name="Liu W."/>
            <person name="Song Y."/>
            <person name="Salvetti E."/>
            <person name="Wrobel A."/>
            <person name="Rasinkangas P."/>
            <person name="Parkhill J."/>
            <person name="Rea M.C."/>
            <person name="O'Sullivan O."/>
            <person name="Ritari J."/>
            <person name="Douillard F.P."/>
            <person name="Paul Ross R."/>
            <person name="Yang R."/>
            <person name="Briner A.E."/>
            <person name="Felis G.E."/>
            <person name="de Vos W.M."/>
            <person name="Barrangou R."/>
            <person name="Klaenhammer T.R."/>
            <person name="Caufield P.W."/>
            <person name="Cui Y."/>
            <person name="Zhang H."/>
            <person name="O'Toole P.W."/>
        </authorList>
    </citation>
    <scope>NUCLEOTIDE SEQUENCE [LARGE SCALE GENOMIC DNA]</scope>
    <source>
        <strain evidence="3 4">DSM 20452</strain>
    </source>
</reference>